<dbReference type="RefSeq" id="WP_337333422.1">
    <property type="nucleotide sequence ID" value="NZ_JBBDGM010000018.1"/>
</dbReference>
<proteinExistence type="predicted"/>
<gene>
    <name evidence="2" type="ORF">WDU99_15790</name>
</gene>
<dbReference type="Proteomes" id="UP001371224">
    <property type="component" value="Unassembled WGS sequence"/>
</dbReference>
<keyword evidence="3" id="KW-1185">Reference proteome</keyword>
<organism evidence="2 3">
    <name type="scientific">Microbacterium bandirmense</name>
    <dbReference type="NCBI Taxonomy" id="3122050"/>
    <lineage>
        <taxon>Bacteria</taxon>
        <taxon>Bacillati</taxon>
        <taxon>Actinomycetota</taxon>
        <taxon>Actinomycetes</taxon>
        <taxon>Micrococcales</taxon>
        <taxon>Microbacteriaceae</taxon>
        <taxon>Microbacterium</taxon>
    </lineage>
</organism>
<accession>A0ABU8LGJ2</accession>
<reference evidence="2 3" key="1">
    <citation type="submission" date="2024-02" db="EMBL/GenBank/DDBJ databases">
        <authorList>
            <person name="Saticioglu I.B."/>
        </authorList>
    </citation>
    <scope>NUCLEOTIDE SEQUENCE [LARGE SCALE GENOMIC DNA]</scope>
    <source>
        <strain evidence="2 3">Mu-80</strain>
    </source>
</reference>
<name>A0ABU8LGJ2_9MICO</name>
<evidence type="ECO:0000256" key="1">
    <source>
        <dbReference type="SAM" id="MobiDB-lite"/>
    </source>
</evidence>
<evidence type="ECO:0000313" key="2">
    <source>
        <dbReference type="EMBL" id="MEJ1089777.1"/>
    </source>
</evidence>
<protein>
    <submittedName>
        <fullName evidence="2">Uncharacterized protein</fullName>
    </submittedName>
</protein>
<sequence>MGLFTQKPQEPSAWAALPGEPLNETDTTERLDEAPNLDLMDVGLGAKYSTVVFPVAPPAPEAADTAENEGE</sequence>
<evidence type="ECO:0000313" key="3">
    <source>
        <dbReference type="Proteomes" id="UP001371224"/>
    </source>
</evidence>
<comment type="caution">
    <text evidence="2">The sequence shown here is derived from an EMBL/GenBank/DDBJ whole genome shotgun (WGS) entry which is preliminary data.</text>
</comment>
<dbReference type="EMBL" id="JBBDGM010000018">
    <property type="protein sequence ID" value="MEJ1089777.1"/>
    <property type="molecule type" value="Genomic_DNA"/>
</dbReference>
<feature type="region of interest" description="Disordered" evidence="1">
    <location>
        <begin position="1"/>
        <end position="27"/>
    </location>
</feature>